<sequence>MTSTHSAACADGLRQTMMASEVVTNSGEGCTGSGGRGRRQTAMASEAATTEIDSFEGSDDRWHDLRQTLRNSQRW</sequence>
<comment type="caution">
    <text evidence="2">The sequence shown here is derived from an EMBL/GenBank/DDBJ whole genome shotgun (WGS) entry which is preliminary data.</text>
</comment>
<protein>
    <submittedName>
        <fullName evidence="2">Uncharacterized protein</fullName>
    </submittedName>
</protein>
<dbReference type="Proteomes" id="UP001420932">
    <property type="component" value="Unassembled WGS sequence"/>
</dbReference>
<feature type="region of interest" description="Disordered" evidence="1">
    <location>
        <begin position="24"/>
        <end position="54"/>
    </location>
</feature>
<name>A0AAP0PBL9_9MAGN</name>
<dbReference type="EMBL" id="JBBNAF010000006">
    <property type="protein sequence ID" value="KAK9134816.1"/>
    <property type="molecule type" value="Genomic_DNA"/>
</dbReference>
<gene>
    <name evidence="2" type="ORF">Syun_014146</name>
</gene>
<proteinExistence type="predicted"/>
<evidence type="ECO:0000313" key="3">
    <source>
        <dbReference type="Proteomes" id="UP001420932"/>
    </source>
</evidence>
<keyword evidence="3" id="KW-1185">Reference proteome</keyword>
<reference evidence="2 3" key="1">
    <citation type="submission" date="2024-01" db="EMBL/GenBank/DDBJ databases">
        <title>Genome assemblies of Stephania.</title>
        <authorList>
            <person name="Yang L."/>
        </authorList>
    </citation>
    <scope>NUCLEOTIDE SEQUENCE [LARGE SCALE GENOMIC DNA]</scope>
    <source>
        <strain evidence="2">YNDBR</strain>
        <tissue evidence="2">Leaf</tissue>
    </source>
</reference>
<organism evidence="2 3">
    <name type="scientific">Stephania yunnanensis</name>
    <dbReference type="NCBI Taxonomy" id="152371"/>
    <lineage>
        <taxon>Eukaryota</taxon>
        <taxon>Viridiplantae</taxon>
        <taxon>Streptophyta</taxon>
        <taxon>Embryophyta</taxon>
        <taxon>Tracheophyta</taxon>
        <taxon>Spermatophyta</taxon>
        <taxon>Magnoliopsida</taxon>
        <taxon>Ranunculales</taxon>
        <taxon>Menispermaceae</taxon>
        <taxon>Menispermoideae</taxon>
        <taxon>Cissampelideae</taxon>
        <taxon>Stephania</taxon>
    </lineage>
</organism>
<dbReference type="AlphaFoldDB" id="A0AAP0PBL9"/>
<accession>A0AAP0PBL9</accession>
<evidence type="ECO:0000313" key="2">
    <source>
        <dbReference type="EMBL" id="KAK9134816.1"/>
    </source>
</evidence>
<evidence type="ECO:0000256" key="1">
    <source>
        <dbReference type="SAM" id="MobiDB-lite"/>
    </source>
</evidence>